<evidence type="ECO:0000256" key="1">
    <source>
        <dbReference type="ARBA" id="ARBA00006598"/>
    </source>
</evidence>
<evidence type="ECO:0008006" key="5">
    <source>
        <dbReference type="Google" id="ProtNLM"/>
    </source>
</evidence>
<dbReference type="Gene3D" id="4.10.410.60">
    <property type="match status" value="1"/>
</dbReference>
<dbReference type="PANTHER" id="PTHR33343">
    <property type="entry name" value="54S RIBOSOMAL PROTEIN BL35M"/>
    <property type="match status" value="1"/>
</dbReference>
<dbReference type="GO" id="GO:0006412">
    <property type="term" value="P:translation"/>
    <property type="evidence" value="ECO:0007669"/>
    <property type="project" value="InterPro"/>
</dbReference>
<accession>A0A382S7N5</accession>
<dbReference type="PROSITE" id="PS00936">
    <property type="entry name" value="RIBOSOMAL_L35"/>
    <property type="match status" value="1"/>
</dbReference>
<dbReference type="GO" id="GO:0015934">
    <property type="term" value="C:large ribosomal subunit"/>
    <property type="evidence" value="ECO:0007669"/>
    <property type="project" value="TreeGrafter"/>
</dbReference>
<comment type="similarity">
    <text evidence="1">Belongs to the bacterial ribosomal protein bL35 family.</text>
</comment>
<organism evidence="4">
    <name type="scientific">marine metagenome</name>
    <dbReference type="NCBI Taxonomy" id="408172"/>
    <lineage>
        <taxon>unclassified sequences</taxon>
        <taxon>metagenomes</taxon>
        <taxon>ecological metagenomes</taxon>
    </lineage>
</organism>
<dbReference type="InterPro" id="IPR001706">
    <property type="entry name" value="Ribosomal_bL35"/>
</dbReference>
<dbReference type="InterPro" id="IPR018265">
    <property type="entry name" value="Ribosomal_bL35_CS"/>
</dbReference>
<dbReference type="PANTHER" id="PTHR33343:SF1">
    <property type="entry name" value="LARGE RIBOSOMAL SUBUNIT PROTEIN BL35M"/>
    <property type="match status" value="1"/>
</dbReference>
<dbReference type="EMBL" id="UINC01127061">
    <property type="protein sequence ID" value="SVD05930.1"/>
    <property type="molecule type" value="Genomic_DNA"/>
</dbReference>
<evidence type="ECO:0000256" key="3">
    <source>
        <dbReference type="ARBA" id="ARBA00023274"/>
    </source>
</evidence>
<reference evidence="4" key="1">
    <citation type="submission" date="2018-05" db="EMBL/GenBank/DDBJ databases">
        <authorList>
            <person name="Lanie J.A."/>
            <person name="Ng W.-L."/>
            <person name="Kazmierczak K.M."/>
            <person name="Andrzejewski T.M."/>
            <person name="Davidsen T.M."/>
            <person name="Wayne K.J."/>
            <person name="Tettelin H."/>
            <person name="Glass J.I."/>
            <person name="Rusch D."/>
            <person name="Podicherti R."/>
            <person name="Tsui H.-C.T."/>
            <person name="Winkler M.E."/>
        </authorList>
    </citation>
    <scope>NUCLEOTIDE SEQUENCE</scope>
</reference>
<sequence>MPKMKTHKGAAARFRVTGSGRIMRMYGSRNNHRLKKRKPVRVKLGRTVPVHATQHRSIARLLNS</sequence>
<evidence type="ECO:0000256" key="2">
    <source>
        <dbReference type="ARBA" id="ARBA00022980"/>
    </source>
</evidence>
<protein>
    <recommendedName>
        <fullName evidence="5">50S ribosomal protein L35</fullName>
    </recommendedName>
</protein>
<dbReference type="InterPro" id="IPR037229">
    <property type="entry name" value="Ribosomal_bL35_sf"/>
</dbReference>
<keyword evidence="3" id="KW-0687">Ribonucleoprotein</keyword>
<name>A0A382S7N5_9ZZZZ</name>
<keyword evidence="2" id="KW-0689">Ribosomal protein</keyword>
<dbReference type="AlphaFoldDB" id="A0A382S7N5"/>
<gene>
    <name evidence="4" type="ORF">METZ01_LOCUS358784</name>
</gene>
<dbReference type="SUPFAM" id="SSF143034">
    <property type="entry name" value="L35p-like"/>
    <property type="match status" value="1"/>
</dbReference>
<dbReference type="GO" id="GO:0003735">
    <property type="term" value="F:structural constituent of ribosome"/>
    <property type="evidence" value="ECO:0007669"/>
    <property type="project" value="InterPro"/>
</dbReference>
<proteinExistence type="inferred from homology"/>
<dbReference type="Pfam" id="PF01632">
    <property type="entry name" value="Ribosomal_L35p"/>
    <property type="match status" value="1"/>
</dbReference>
<dbReference type="HAMAP" id="MF_00514">
    <property type="entry name" value="Ribosomal_bL35"/>
    <property type="match status" value="1"/>
</dbReference>
<evidence type="ECO:0000313" key="4">
    <source>
        <dbReference type="EMBL" id="SVD05930.1"/>
    </source>
</evidence>
<dbReference type="InterPro" id="IPR021137">
    <property type="entry name" value="Ribosomal_bL35-like"/>
</dbReference>